<gene>
    <name evidence="1" type="ORF">PQG83_16550</name>
</gene>
<keyword evidence="2" id="KW-1185">Reference proteome</keyword>
<sequence>MAGFDFSLTVTERQLVFVRNLLRSVQEWGRGHQVKFRYRKISESSFICLVDGSLINIQFLEALIATCFPVMGCASGDPLTNLERSRVIGKLIRKYNESLSHFHAFVIDTADLIRGTPNSINFNYGLSSNLGEYLHGLSISFIGYLRGEVTHRQHAEECHTAIEVLCMQFRKDGSWENKVDAAIEAGALSKNYKNDLVRLKDLRKGAKHRGQLFSDTELKTIIPTLVKATHELVISVGAEISKPEKI</sequence>
<accession>A0AA96K249</accession>
<organism evidence="1 2">
    <name type="scientific">Candidatus Nitrospira neomarina</name>
    <dbReference type="NCBI Taxonomy" id="3020899"/>
    <lineage>
        <taxon>Bacteria</taxon>
        <taxon>Pseudomonadati</taxon>
        <taxon>Nitrospirota</taxon>
        <taxon>Nitrospiria</taxon>
        <taxon>Nitrospirales</taxon>
        <taxon>Nitrospiraceae</taxon>
        <taxon>Nitrospira</taxon>
    </lineage>
</organism>
<protein>
    <submittedName>
        <fullName evidence="1">Uncharacterized protein</fullName>
    </submittedName>
</protein>
<dbReference type="KEGG" id="nneo:PQG83_16550"/>
<evidence type="ECO:0000313" key="1">
    <source>
        <dbReference type="EMBL" id="WNM61349.1"/>
    </source>
</evidence>
<evidence type="ECO:0000313" key="2">
    <source>
        <dbReference type="Proteomes" id="UP001302494"/>
    </source>
</evidence>
<dbReference type="Proteomes" id="UP001302494">
    <property type="component" value="Chromosome"/>
</dbReference>
<dbReference type="RefSeq" id="WP_312743375.1">
    <property type="nucleotide sequence ID" value="NZ_CP116968.1"/>
</dbReference>
<proteinExistence type="predicted"/>
<dbReference type="AlphaFoldDB" id="A0AA96K249"/>
<dbReference type="EMBL" id="CP116968">
    <property type="protein sequence ID" value="WNM61349.1"/>
    <property type="molecule type" value="Genomic_DNA"/>
</dbReference>
<reference evidence="1 2" key="1">
    <citation type="submission" date="2023-01" db="EMBL/GenBank/DDBJ databases">
        <title>Cultivation and genomic characterization of new, ubiquitous marine nitrite-oxidizing bacteria from the Nitrospirales.</title>
        <authorList>
            <person name="Mueller A.J."/>
            <person name="Daebeler A."/>
            <person name="Herbold C.W."/>
            <person name="Kirkegaard R.H."/>
            <person name="Daims H."/>
        </authorList>
    </citation>
    <scope>NUCLEOTIDE SEQUENCE [LARGE SCALE GENOMIC DNA]</scope>
    <source>
        <strain evidence="1 2">DK</strain>
    </source>
</reference>
<name>A0AA96K249_9BACT</name>